<dbReference type="GO" id="GO:0071555">
    <property type="term" value="P:cell wall organization"/>
    <property type="evidence" value="ECO:0007669"/>
    <property type="project" value="UniProtKB-KW"/>
</dbReference>
<dbReference type="EMBL" id="BMER01000001">
    <property type="protein sequence ID" value="GGG81321.1"/>
    <property type="molecule type" value="Genomic_DNA"/>
</dbReference>
<keyword evidence="6 10" id="KW-0133">Cell shape</keyword>
<comment type="function">
    <text evidence="10 11">Involved in cell wall formation. Catalyzes the final step in the synthesis of UDP-N-acetylmuramoyl-pentapeptide, the precursor of murein.</text>
</comment>
<dbReference type="InterPro" id="IPR004101">
    <property type="entry name" value="Mur_ligase_C"/>
</dbReference>
<dbReference type="GO" id="GO:0005524">
    <property type="term" value="F:ATP binding"/>
    <property type="evidence" value="ECO:0007669"/>
    <property type="project" value="UniProtKB-UniRule"/>
</dbReference>
<feature type="binding site" evidence="10">
    <location>
        <begin position="97"/>
        <end position="103"/>
    </location>
    <ligand>
        <name>ATP</name>
        <dbReference type="ChEBI" id="CHEBI:30616"/>
    </ligand>
</feature>
<dbReference type="AlphaFoldDB" id="A0A917HK66"/>
<dbReference type="SUPFAM" id="SSF53623">
    <property type="entry name" value="MurD-like peptide ligases, catalytic domain"/>
    <property type="match status" value="1"/>
</dbReference>
<evidence type="ECO:0000256" key="7">
    <source>
        <dbReference type="ARBA" id="ARBA00022984"/>
    </source>
</evidence>
<name>A0A917HK66_9SPHI</name>
<dbReference type="InterPro" id="IPR005863">
    <property type="entry name" value="UDP-N-AcMur_synth"/>
</dbReference>
<dbReference type="Gene3D" id="3.40.1190.10">
    <property type="entry name" value="Mur-like, catalytic domain"/>
    <property type="match status" value="1"/>
</dbReference>
<evidence type="ECO:0000259" key="14">
    <source>
        <dbReference type="Pfam" id="PF08245"/>
    </source>
</evidence>
<comment type="catalytic activity">
    <reaction evidence="10 11">
        <text>D-alanyl-D-alanine + UDP-N-acetyl-alpha-D-muramoyl-L-alanyl-gamma-D-glutamyl-meso-2,6-diaminopimelate + ATP = UDP-N-acetyl-alpha-D-muramoyl-L-alanyl-gamma-D-glutamyl-meso-2,6-diaminopimeloyl-D-alanyl-D-alanine + ADP + phosphate + H(+)</text>
        <dbReference type="Rhea" id="RHEA:28374"/>
        <dbReference type="ChEBI" id="CHEBI:15378"/>
        <dbReference type="ChEBI" id="CHEBI:30616"/>
        <dbReference type="ChEBI" id="CHEBI:43474"/>
        <dbReference type="ChEBI" id="CHEBI:57822"/>
        <dbReference type="ChEBI" id="CHEBI:61386"/>
        <dbReference type="ChEBI" id="CHEBI:83905"/>
        <dbReference type="ChEBI" id="CHEBI:456216"/>
        <dbReference type="EC" id="6.3.2.10"/>
    </reaction>
</comment>
<evidence type="ECO:0000313" key="16">
    <source>
        <dbReference type="Proteomes" id="UP000660862"/>
    </source>
</evidence>
<dbReference type="InterPro" id="IPR036565">
    <property type="entry name" value="Mur-like_cat_sf"/>
</dbReference>
<gene>
    <name evidence="10 15" type="primary">murF</name>
    <name evidence="15" type="ORF">GCM10007415_12440</name>
</gene>
<dbReference type="GO" id="GO:0051301">
    <property type="term" value="P:cell division"/>
    <property type="evidence" value="ECO:0007669"/>
    <property type="project" value="UniProtKB-KW"/>
</dbReference>
<keyword evidence="2 10" id="KW-0436">Ligase</keyword>
<dbReference type="Gene3D" id="3.40.1390.10">
    <property type="entry name" value="MurE/MurF, N-terminal domain"/>
    <property type="match status" value="1"/>
</dbReference>
<comment type="pathway">
    <text evidence="10 11">Cell wall biogenesis; peptidoglycan biosynthesis.</text>
</comment>
<keyword evidence="9 10" id="KW-0961">Cell wall biogenesis/degradation</keyword>
<evidence type="ECO:0000256" key="9">
    <source>
        <dbReference type="ARBA" id="ARBA00023316"/>
    </source>
</evidence>
<reference evidence="15" key="1">
    <citation type="journal article" date="2014" name="Int. J. Syst. Evol. Microbiol.">
        <title>Complete genome sequence of Corynebacterium casei LMG S-19264T (=DSM 44701T), isolated from a smear-ripened cheese.</title>
        <authorList>
            <consortium name="US DOE Joint Genome Institute (JGI-PGF)"/>
            <person name="Walter F."/>
            <person name="Albersmeier A."/>
            <person name="Kalinowski J."/>
            <person name="Ruckert C."/>
        </authorList>
    </citation>
    <scope>NUCLEOTIDE SEQUENCE</scope>
    <source>
        <strain evidence="15">CGMCC 1.12195</strain>
    </source>
</reference>
<dbReference type="InterPro" id="IPR051046">
    <property type="entry name" value="MurCDEF_CellWall_CoF430Synth"/>
</dbReference>
<evidence type="ECO:0000256" key="6">
    <source>
        <dbReference type="ARBA" id="ARBA00022960"/>
    </source>
</evidence>
<feature type="domain" description="Mur ligase N-terminal catalytic" evidence="12">
    <location>
        <begin position="16"/>
        <end position="84"/>
    </location>
</feature>
<dbReference type="Proteomes" id="UP000660862">
    <property type="component" value="Unassembled WGS sequence"/>
</dbReference>
<feature type="domain" description="Mur ligase central" evidence="14">
    <location>
        <begin position="95"/>
        <end position="283"/>
    </location>
</feature>
<dbReference type="InterPro" id="IPR013221">
    <property type="entry name" value="Mur_ligase_cen"/>
</dbReference>
<sequence length="433" mass="47543">MEPALLYPYFLEHPAISTDTRNIQPNSLFFALKGENFNGNAFAGEALEKGARYAVIDEPQYQTDERFLLVADVLTALQELARHHRHQLRIPIVGITGTNGKTTTKELIHAVLSQQFNTLATTGNLNNHIGVPLTMLAITEQTEIAIIEMGANHVGEIALLCGIAQPTHGLITNVGKAHLEGFGSFEGVKKAKGELYDYLATHNGTLFLQNDNPLLHEMAAARRVPQVVTYGFSVGNDVVGELVSADPLLNVSWKLQAAATPHITPTQLTGSYNTENILAAVCVGQHFNVPPAKINRGIAEYTPKNNRSQLTKTEHNTIICDYYNANATSMAAALDNLRMLKAERKVVILGDMFELGAESHTEHHQVVQHALSLEVYRLIFVGEAFFEHCFAGAEFYKTTAEAQAMLQQQPITDALVLLKASRGMAFEQLVSYL</sequence>
<dbReference type="EC" id="6.3.2.10" evidence="10 11"/>
<dbReference type="GO" id="GO:0005737">
    <property type="term" value="C:cytoplasm"/>
    <property type="evidence" value="ECO:0007669"/>
    <property type="project" value="UniProtKB-SubCell"/>
</dbReference>
<keyword evidence="7 10" id="KW-0573">Peptidoglycan synthesis</keyword>
<dbReference type="SUPFAM" id="SSF53244">
    <property type="entry name" value="MurD-like peptide ligases, peptide-binding domain"/>
    <property type="match status" value="1"/>
</dbReference>
<keyword evidence="4 10" id="KW-0547">Nucleotide-binding</keyword>
<dbReference type="RefSeq" id="WP_188505028.1">
    <property type="nucleotide sequence ID" value="NZ_BMER01000001.1"/>
</dbReference>
<evidence type="ECO:0000259" key="12">
    <source>
        <dbReference type="Pfam" id="PF01225"/>
    </source>
</evidence>
<dbReference type="InterPro" id="IPR036615">
    <property type="entry name" value="Mur_ligase_C_dom_sf"/>
</dbReference>
<feature type="domain" description="Mur ligase C-terminal" evidence="13">
    <location>
        <begin position="307"/>
        <end position="386"/>
    </location>
</feature>
<evidence type="ECO:0000256" key="11">
    <source>
        <dbReference type="RuleBase" id="RU004136"/>
    </source>
</evidence>
<keyword evidence="1 10" id="KW-0963">Cytoplasm</keyword>
<dbReference type="Pfam" id="PF02875">
    <property type="entry name" value="Mur_ligase_C"/>
    <property type="match status" value="1"/>
</dbReference>
<comment type="caution">
    <text evidence="15">The sequence shown here is derived from an EMBL/GenBank/DDBJ whole genome shotgun (WGS) entry which is preliminary data.</text>
</comment>
<organism evidence="15 16">
    <name type="scientific">Parapedobacter pyrenivorans</name>
    <dbReference type="NCBI Taxonomy" id="1305674"/>
    <lineage>
        <taxon>Bacteria</taxon>
        <taxon>Pseudomonadati</taxon>
        <taxon>Bacteroidota</taxon>
        <taxon>Sphingobacteriia</taxon>
        <taxon>Sphingobacteriales</taxon>
        <taxon>Sphingobacteriaceae</taxon>
        <taxon>Parapedobacter</taxon>
    </lineage>
</organism>
<comment type="subcellular location">
    <subcellularLocation>
        <location evidence="10 11">Cytoplasm</location>
    </subcellularLocation>
</comment>
<evidence type="ECO:0000256" key="3">
    <source>
        <dbReference type="ARBA" id="ARBA00022618"/>
    </source>
</evidence>
<keyword evidence="5 10" id="KW-0067">ATP-binding</keyword>
<dbReference type="GO" id="GO:0009252">
    <property type="term" value="P:peptidoglycan biosynthetic process"/>
    <property type="evidence" value="ECO:0007669"/>
    <property type="project" value="UniProtKB-UniRule"/>
</dbReference>
<dbReference type="Pfam" id="PF01225">
    <property type="entry name" value="Mur_ligase"/>
    <property type="match status" value="1"/>
</dbReference>
<comment type="similarity">
    <text evidence="10">Belongs to the MurCDEF family. MurF subfamily.</text>
</comment>
<accession>A0A917HK66</accession>
<proteinExistence type="inferred from homology"/>
<dbReference type="GO" id="GO:0047480">
    <property type="term" value="F:UDP-N-acetylmuramoyl-tripeptide-D-alanyl-D-alanine ligase activity"/>
    <property type="evidence" value="ECO:0007669"/>
    <property type="project" value="UniProtKB-UniRule"/>
</dbReference>
<reference evidence="15" key="2">
    <citation type="submission" date="2020-09" db="EMBL/GenBank/DDBJ databases">
        <authorList>
            <person name="Sun Q."/>
            <person name="Zhou Y."/>
        </authorList>
    </citation>
    <scope>NUCLEOTIDE SEQUENCE</scope>
    <source>
        <strain evidence="15">CGMCC 1.12195</strain>
    </source>
</reference>
<keyword evidence="16" id="KW-1185">Reference proteome</keyword>
<dbReference type="SUPFAM" id="SSF63418">
    <property type="entry name" value="MurE/MurF N-terminal domain"/>
    <property type="match status" value="1"/>
</dbReference>
<dbReference type="InterPro" id="IPR035911">
    <property type="entry name" value="MurE/MurF_N"/>
</dbReference>
<dbReference type="NCBIfam" id="TIGR01143">
    <property type="entry name" value="murF"/>
    <property type="match status" value="1"/>
</dbReference>
<dbReference type="PANTHER" id="PTHR43024:SF1">
    <property type="entry name" value="UDP-N-ACETYLMURAMOYL-TRIPEPTIDE--D-ALANYL-D-ALANINE LIGASE"/>
    <property type="match status" value="1"/>
</dbReference>
<evidence type="ECO:0000313" key="15">
    <source>
        <dbReference type="EMBL" id="GGG81321.1"/>
    </source>
</evidence>
<dbReference type="Gene3D" id="3.90.190.20">
    <property type="entry name" value="Mur ligase, C-terminal domain"/>
    <property type="match status" value="1"/>
</dbReference>
<evidence type="ECO:0000256" key="8">
    <source>
        <dbReference type="ARBA" id="ARBA00023306"/>
    </source>
</evidence>
<dbReference type="PANTHER" id="PTHR43024">
    <property type="entry name" value="UDP-N-ACETYLMURAMOYL-TRIPEPTIDE--D-ALANYL-D-ALANINE LIGASE"/>
    <property type="match status" value="1"/>
</dbReference>
<evidence type="ECO:0000256" key="4">
    <source>
        <dbReference type="ARBA" id="ARBA00022741"/>
    </source>
</evidence>
<dbReference type="HAMAP" id="MF_02019">
    <property type="entry name" value="MurF"/>
    <property type="match status" value="1"/>
</dbReference>
<dbReference type="GO" id="GO:0008360">
    <property type="term" value="P:regulation of cell shape"/>
    <property type="evidence" value="ECO:0007669"/>
    <property type="project" value="UniProtKB-KW"/>
</dbReference>
<evidence type="ECO:0000256" key="5">
    <source>
        <dbReference type="ARBA" id="ARBA00022840"/>
    </source>
</evidence>
<evidence type="ECO:0000256" key="2">
    <source>
        <dbReference type="ARBA" id="ARBA00022598"/>
    </source>
</evidence>
<dbReference type="Pfam" id="PF08245">
    <property type="entry name" value="Mur_ligase_M"/>
    <property type="match status" value="1"/>
</dbReference>
<evidence type="ECO:0000256" key="10">
    <source>
        <dbReference type="HAMAP-Rule" id="MF_02019"/>
    </source>
</evidence>
<evidence type="ECO:0000256" key="1">
    <source>
        <dbReference type="ARBA" id="ARBA00022490"/>
    </source>
</evidence>
<keyword evidence="3 10" id="KW-0132">Cell division</keyword>
<evidence type="ECO:0000259" key="13">
    <source>
        <dbReference type="Pfam" id="PF02875"/>
    </source>
</evidence>
<dbReference type="InterPro" id="IPR000713">
    <property type="entry name" value="Mur_ligase_N"/>
</dbReference>
<protein>
    <recommendedName>
        <fullName evidence="10 11">UDP-N-acetylmuramoyl-tripeptide--D-alanyl-D-alanine ligase</fullName>
        <ecNumber evidence="10 11">6.3.2.10</ecNumber>
    </recommendedName>
    <alternativeName>
        <fullName evidence="10">D-alanyl-D-alanine-adding enzyme</fullName>
    </alternativeName>
</protein>
<keyword evidence="8 10" id="KW-0131">Cell cycle</keyword>